<proteinExistence type="predicted"/>
<name>A0ABW3HTV9_9BACL</name>
<accession>A0ABW3HTV9</accession>
<dbReference type="PROSITE" id="PS51257">
    <property type="entry name" value="PROKAR_LIPOPROTEIN"/>
    <property type="match status" value="1"/>
</dbReference>
<protein>
    <submittedName>
        <fullName evidence="7">ABC transporter substrate-binding protein</fullName>
    </submittedName>
</protein>
<evidence type="ECO:0000256" key="6">
    <source>
        <dbReference type="SAM" id="SignalP"/>
    </source>
</evidence>
<evidence type="ECO:0000256" key="3">
    <source>
        <dbReference type="ARBA" id="ARBA00023136"/>
    </source>
</evidence>
<keyword evidence="2 6" id="KW-0732">Signal</keyword>
<gene>
    <name evidence="7" type="ORF">ACFQ2I_15685</name>
</gene>
<dbReference type="Pfam" id="PF01547">
    <property type="entry name" value="SBP_bac_1"/>
    <property type="match status" value="1"/>
</dbReference>
<keyword evidence="1" id="KW-1003">Cell membrane</keyword>
<dbReference type="RefSeq" id="WP_377565660.1">
    <property type="nucleotide sequence ID" value="NZ_JBHTJZ010000024.1"/>
</dbReference>
<evidence type="ECO:0000313" key="8">
    <source>
        <dbReference type="Proteomes" id="UP001596989"/>
    </source>
</evidence>
<evidence type="ECO:0000256" key="1">
    <source>
        <dbReference type="ARBA" id="ARBA00022475"/>
    </source>
</evidence>
<keyword evidence="3" id="KW-0472">Membrane</keyword>
<dbReference type="InterPro" id="IPR050490">
    <property type="entry name" value="Bact_solute-bd_prot1"/>
</dbReference>
<organism evidence="7 8">
    <name type="scientific">Paenibacillus chungangensis</name>
    <dbReference type="NCBI Taxonomy" id="696535"/>
    <lineage>
        <taxon>Bacteria</taxon>
        <taxon>Bacillati</taxon>
        <taxon>Bacillota</taxon>
        <taxon>Bacilli</taxon>
        <taxon>Bacillales</taxon>
        <taxon>Paenibacillaceae</taxon>
        <taxon>Paenibacillus</taxon>
    </lineage>
</organism>
<dbReference type="PANTHER" id="PTHR43649">
    <property type="entry name" value="ARABINOSE-BINDING PROTEIN-RELATED"/>
    <property type="match status" value="1"/>
</dbReference>
<evidence type="ECO:0000256" key="2">
    <source>
        <dbReference type="ARBA" id="ARBA00022729"/>
    </source>
</evidence>
<evidence type="ECO:0000313" key="7">
    <source>
        <dbReference type="EMBL" id="MFD0960832.1"/>
    </source>
</evidence>
<dbReference type="Proteomes" id="UP001596989">
    <property type="component" value="Unassembled WGS sequence"/>
</dbReference>
<sequence length="505" mass="57474">MWRQTKKIVPAAVMASMLAVTGCSTGGNSESGNEQAAIKVMYYDEGSFFREYGMLFSALFPEIEIEVASTQSLYRNRGEGDEEFDYEKALQEFIDQEKPDILMLESSQFEKMAQDGKLYDIEALMTKDKFDTEGLVPGMVDYMKELGGGQLYGMPTSFSSQVIYYNKDLFDKYNLQPPTDGMTWDQVIQLAQMFPTEGEGEERVYGMSLGYRSNLQDLAMMLGASEGLKYVIPTSKQVTFNTDAWKNIVTKAHSAIQSGALYDESKDTLLQNQGNNMMYNHYALRNPFVSGRAAMTLEGSHFIREMKDAKEYGGDDAKVVENWDIVTTPVSVQNPDSSDSTWYSNILSIAKDSPNADAAWKLISYISSDEYARVKSKVIDYGGFPIRTKYIKDEEGRNFAAFYKLKPSRQDMYKDYDKLPQQFNMMFYDHMRTEFEAITNGTKSVEEALELLQVKGEELIAQEDMTEEEMQKYYEEKYKDERNALREAAGEVIVEEEAAETVTVE</sequence>
<dbReference type="PANTHER" id="PTHR43649:SF33">
    <property type="entry name" value="POLYGALACTURONAN_RHAMNOGALACTURONAN-BINDING PROTEIN YTCQ"/>
    <property type="match status" value="1"/>
</dbReference>
<dbReference type="InterPro" id="IPR006059">
    <property type="entry name" value="SBP"/>
</dbReference>
<keyword evidence="4" id="KW-0564">Palmitate</keyword>
<feature type="signal peptide" evidence="6">
    <location>
        <begin position="1"/>
        <end position="22"/>
    </location>
</feature>
<keyword evidence="5" id="KW-0449">Lipoprotein</keyword>
<dbReference type="SUPFAM" id="SSF53850">
    <property type="entry name" value="Periplasmic binding protein-like II"/>
    <property type="match status" value="1"/>
</dbReference>
<keyword evidence="8" id="KW-1185">Reference proteome</keyword>
<dbReference type="Gene3D" id="3.40.190.10">
    <property type="entry name" value="Periplasmic binding protein-like II"/>
    <property type="match status" value="1"/>
</dbReference>
<reference evidence="8" key="1">
    <citation type="journal article" date="2019" name="Int. J. Syst. Evol. Microbiol.">
        <title>The Global Catalogue of Microorganisms (GCM) 10K type strain sequencing project: providing services to taxonomists for standard genome sequencing and annotation.</title>
        <authorList>
            <consortium name="The Broad Institute Genomics Platform"/>
            <consortium name="The Broad Institute Genome Sequencing Center for Infectious Disease"/>
            <person name="Wu L."/>
            <person name="Ma J."/>
        </authorList>
    </citation>
    <scope>NUCLEOTIDE SEQUENCE [LARGE SCALE GENOMIC DNA]</scope>
    <source>
        <strain evidence="8">CCUG 59129</strain>
    </source>
</reference>
<feature type="chain" id="PRO_5047344099" evidence="6">
    <location>
        <begin position="23"/>
        <end position="505"/>
    </location>
</feature>
<evidence type="ECO:0000256" key="5">
    <source>
        <dbReference type="ARBA" id="ARBA00023288"/>
    </source>
</evidence>
<dbReference type="EMBL" id="JBHTJZ010000024">
    <property type="protein sequence ID" value="MFD0960832.1"/>
    <property type="molecule type" value="Genomic_DNA"/>
</dbReference>
<comment type="caution">
    <text evidence="7">The sequence shown here is derived from an EMBL/GenBank/DDBJ whole genome shotgun (WGS) entry which is preliminary data.</text>
</comment>
<evidence type="ECO:0000256" key="4">
    <source>
        <dbReference type="ARBA" id="ARBA00023139"/>
    </source>
</evidence>